<dbReference type="InterPro" id="IPR003661">
    <property type="entry name" value="HisK_dim/P_dom"/>
</dbReference>
<dbReference type="AlphaFoldDB" id="A0A375GPD8"/>
<dbReference type="InterPro" id="IPR036890">
    <property type="entry name" value="HATPase_C_sf"/>
</dbReference>
<dbReference type="FunFam" id="3.30.565.10:FF:000010">
    <property type="entry name" value="Sensor histidine kinase RcsC"/>
    <property type="match status" value="1"/>
</dbReference>
<feature type="compositionally biased region" description="Low complexity" evidence="12">
    <location>
        <begin position="929"/>
        <end position="941"/>
    </location>
</feature>
<keyword evidence="18" id="KW-1185">Reference proteome</keyword>
<evidence type="ECO:0000256" key="5">
    <source>
        <dbReference type="ARBA" id="ARBA00022729"/>
    </source>
</evidence>
<dbReference type="OrthoDB" id="9796305at2"/>
<dbReference type="SMART" id="SM00448">
    <property type="entry name" value="REC"/>
    <property type="match status" value="1"/>
</dbReference>
<reference evidence="16 18" key="2">
    <citation type="submission" date="2021-02" db="EMBL/GenBank/DDBJ databases">
        <title>Complete Genome Sequence of Cupriavidus oxalaticus Strain Ox1, a Soil Oxalate-Degrading Species.</title>
        <authorList>
            <person name="Palmieri F."/>
            <person name="Udriet P."/>
            <person name="Deuasquier M."/>
            <person name="Beaudoing E."/>
            <person name="Johnson S.L."/>
            <person name="Davenport K.W."/>
            <person name="Chain P.S."/>
            <person name="Bindschedler S."/>
            <person name="Junier P."/>
        </authorList>
    </citation>
    <scope>NUCLEOTIDE SEQUENCE [LARGE SCALE GENOMIC DNA]</scope>
    <source>
        <strain evidence="16 18">Ox1</strain>
    </source>
</reference>
<dbReference type="Gene3D" id="1.10.287.130">
    <property type="match status" value="1"/>
</dbReference>
<comment type="function">
    <text evidence="9">Member of the two-component regulatory system BvgS/BvgA. Phosphorylates BvgA via a four-step phosphorelay in response to environmental signals.</text>
</comment>
<dbReference type="InterPro" id="IPR001789">
    <property type="entry name" value="Sig_transdc_resp-reg_receiver"/>
</dbReference>
<dbReference type="SMART" id="SM00387">
    <property type="entry name" value="HATPase_c"/>
    <property type="match status" value="1"/>
</dbReference>
<dbReference type="SUPFAM" id="SSF52172">
    <property type="entry name" value="CheY-like"/>
    <property type="match status" value="1"/>
</dbReference>
<evidence type="ECO:0000259" key="15">
    <source>
        <dbReference type="PROSITE" id="PS50110"/>
    </source>
</evidence>
<feature type="region of interest" description="Disordered" evidence="12">
    <location>
        <begin position="902"/>
        <end position="956"/>
    </location>
</feature>
<dbReference type="GO" id="GO:0000155">
    <property type="term" value="F:phosphorelay sensor kinase activity"/>
    <property type="evidence" value="ECO:0007669"/>
    <property type="project" value="InterPro"/>
</dbReference>
<keyword evidence="4" id="KW-0808">Transferase</keyword>
<evidence type="ECO:0000256" key="8">
    <source>
        <dbReference type="ARBA" id="ARBA00023026"/>
    </source>
</evidence>
<feature type="transmembrane region" description="Helical" evidence="13">
    <location>
        <begin position="30"/>
        <end position="53"/>
    </location>
</feature>
<reference evidence="17" key="1">
    <citation type="submission" date="2018-01" db="EMBL/GenBank/DDBJ databases">
        <authorList>
            <person name="Clerissi C."/>
        </authorList>
    </citation>
    <scope>NUCLEOTIDE SEQUENCE</scope>
    <source>
        <strain evidence="17">Cupriavidus oxalaticus LMG 2235</strain>
    </source>
</reference>
<feature type="transmembrane region" description="Helical" evidence="13">
    <location>
        <begin position="348"/>
        <end position="373"/>
    </location>
</feature>
<dbReference type="InterPro" id="IPR036097">
    <property type="entry name" value="HisK_dim/P_sf"/>
</dbReference>
<dbReference type="SUPFAM" id="SSF55874">
    <property type="entry name" value="ATPase domain of HSP90 chaperone/DNA topoisomerase II/histidine kinase"/>
    <property type="match status" value="1"/>
</dbReference>
<dbReference type="SMART" id="SM00388">
    <property type="entry name" value="HisKA"/>
    <property type="match status" value="1"/>
</dbReference>
<evidence type="ECO:0000259" key="14">
    <source>
        <dbReference type="PROSITE" id="PS50109"/>
    </source>
</evidence>
<dbReference type="CDD" id="cd17546">
    <property type="entry name" value="REC_hyHK_CKI1_RcsC-like"/>
    <property type="match status" value="1"/>
</dbReference>
<evidence type="ECO:0000256" key="3">
    <source>
        <dbReference type="ARBA" id="ARBA00022553"/>
    </source>
</evidence>
<dbReference type="Gene3D" id="3.30.565.10">
    <property type="entry name" value="Histidine kinase-like ATPase, C-terminal domain"/>
    <property type="match status" value="1"/>
</dbReference>
<keyword evidence="3 11" id="KW-0597">Phosphoprotein</keyword>
<evidence type="ECO:0000256" key="1">
    <source>
        <dbReference type="ARBA" id="ARBA00000085"/>
    </source>
</evidence>
<dbReference type="InterPro" id="IPR003594">
    <property type="entry name" value="HATPase_dom"/>
</dbReference>
<keyword evidence="6" id="KW-0418">Kinase</keyword>
<evidence type="ECO:0000256" key="13">
    <source>
        <dbReference type="SAM" id="Phobius"/>
    </source>
</evidence>
<evidence type="ECO:0000256" key="7">
    <source>
        <dbReference type="ARBA" id="ARBA00023012"/>
    </source>
</evidence>
<dbReference type="GeneID" id="303489778"/>
<evidence type="ECO:0000256" key="11">
    <source>
        <dbReference type="PROSITE-ProRule" id="PRU00169"/>
    </source>
</evidence>
<sequence length="1180" mass="125974">MEANVERTRESLTSAFDALAEQSRRQQQRYAATIAVLIAVVVFSGLLLAGLAAGRHIDYRRGHVAQYMAALSQLLQNEASFLRRSVLTIRYQRETPAADPARDAAFESFRRTGAASIHIDAVGKDYHLLATDDTRLAWGARLPRQFAGLRGIALATMATQQAFGLDHDAFAVALDEDSAVVVRQPEAGARAPMALDPTLIPLLRMRLTEALRDRTGHAVPARDQPVWIGPLRHPVDDTPVMMLVSAAYAGDRPTTLVAACIPLQGFLATLQRPGNPALLLLVSEADEIIDVSPREGVASAAQIDDLTARARHIDHDTLRYAGNGVLLVEPLQAGLGLLVYFLPYRMLAAALAAEFAGIAAAMLVLVGGIVLTARYWSRHLLRRTHADASRALESELMTHILVSATPVGLCIVRQRDYGVLMCNQRADTLLQLRGSRQMPDALVQAFGAQPRRCGDGPAAIASLTVAAPAAAPPADATDATDATNVAATAGRFLQVTYAPARYRDDDVLFCAVLDCTAQQALEDQLRSAQQATEAMMRARSTFFAAMSHEIRTPLNALLGNLELLARSPGLQPHAPRLQALDAAAEALRRIVNDVLDFSKIDAGKLELVDEPFRPIDALESLALTYAPMTAGRPLRFHLLLSPSLDVEITGDRTRLVQVFNNLLSNAFKFTTSGRITFSAELCTEGQGVPQLVCRVGDSGIGMPPSLAARVFQPFVQGDGVSAGRLGGTGLGLSICARLCELMGGSITVASVPDIGSAFTVRLPVRLPVQTVPAAQRATALADTTAPQGHAQGHVLVLCQDARIAENLEAWLNAAGWRASGLASLAAAREYLAYKPARVIVASDDFALAALATLHEAGAATVVWVTPDGPHRPHQRAPGILEVTTYSHHALLACVAAAAGNASHDSAGAQGPGNRPGNADSRTESRAESTTDTTDTADTAPAAPQPLPVPTTPRGSILVAEDNPLNQALITEQLQTLDYQPIVVSNGKQALAVLETARVDAVLTDIQMPGMDGHELLEAVRARHPGVPVLAFSAFPRGEWSVDWRQRGFAGYVAKPASLQDLRDCLDHLPGRQGGVAQDHASIEAGNDRQRYEAMLRRQLQQDLPELERSIAQCNLAALGRWTHAAAGAFMIVRRKGIVRECRALEALCGAAPGWTPAVAAAAAALRERLRSYMEDIGAAA</sequence>
<gene>
    <name evidence="17" type="ORF">CO2235_MP60211</name>
    <name evidence="16" type="ORF">JTE92_09600</name>
</gene>
<dbReference type="SUPFAM" id="SSF47226">
    <property type="entry name" value="Histidine-containing phosphotransfer domain, HPT domain"/>
    <property type="match status" value="1"/>
</dbReference>
<feature type="transmembrane region" description="Helical" evidence="13">
    <location>
        <begin position="320"/>
        <end position="342"/>
    </location>
</feature>
<dbReference type="PANTHER" id="PTHR43047">
    <property type="entry name" value="TWO-COMPONENT HISTIDINE PROTEIN KINASE"/>
    <property type="match status" value="1"/>
</dbReference>
<dbReference type="Proteomes" id="UP000256862">
    <property type="component" value="Plasmid CO2235_mp"/>
</dbReference>
<dbReference type="Pfam" id="PF00512">
    <property type="entry name" value="HisKA"/>
    <property type="match status" value="1"/>
</dbReference>
<dbReference type="InterPro" id="IPR005467">
    <property type="entry name" value="His_kinase_dom"/>
</dbReference>
<dbReference type="SUPFAM" id="SSF47384">
    <property type="entry name" value="Homodimeric domain of signal transducing histidine kinase"/>
    <property type="match status" value="1"/>
</dbReference>
<dbReference type="Proteomes" id="UP000623307">
    <property type="component" value="Chromosome 1"/>
</dbReference>
<evidence type="ECO:0000256" key="2">
    <source>
        <dbReference type="ARBA" id="ARBA00012438"/>
    </source>
</evidence>
<keyword evidence="7" id="KW-0902">Two-component regulatory system</keyword>
<dbReference type="Pfam" id="PF00072">
    <property type="entry name" value="Response_reg"/>
    <property type="match status" value="1"/>
</dbReference>
<evidence type="ECO:0000256" key="12">
    <source>
        <dbReference type="SAM" id="MobiDB-lite"/>
    </source>
</evidence>
<dbReference type="InterPro" id="IPR004358">
    <property type="entry name" value="Sig_transdc_His_kin-like_C"/>
</dbReference>
<evidence type="ECO:0000256" key="6">
    <source>
        <dbReference type="ARBA" id="ARBA00022777"/>
    </source>
</evidence>
<dbReference type="PRINTS" id="PR00344">
    <property type="entry name" value="BCTRLSENSOR"/>
</dbReference>
<evidence type="ECO:0000256" key="9">
    <source>
        <dbReference type="ARBA" id="ARBA00058004"/>
    </source>
</evidence>
<organism evidence="17">
    <name type="scientific">Cupriavidus oxalaticus</name>
    <dbReference type="NCBI Taxonomy" id="96344"/>
    <lineage>
        <taxon>Bacteria</taxon>
        <taxon>Pseudomonadati</taxon>
        <taxon>Pseudomonadota</taxon>
        <taxon>Betaproteobacteria</taxon>
        <taxon>Burkholderiales</taxon>
        <taxon>Burkholderiaceae</taxon>
        <taxon>Cupriavidus</taxon>
    </lineage>
</organism>
<feature type="modified residue" description="4-aspartylphosphate" evidence="11">
    <location>
        <position position="1004"/>
    </location>
</feature>
<keyword evidence="5" id="KW-0732">Signal</keyword>
<dbReference type="EC" id="2.7.13.3" evidence="2"/>
<keyword evidence="13" id="KW-0472">Membrane</keyword>
<name>A0A375GPD8_9BURK</name>
<evidence type="ECO:0000256" key="10">
    <source>
        <dbReference type="ARBA" id="ARBA00070152"/>
    </source>
</evidence>
<dbReference type="InterPro" id="IPR036641">
    <property type="entry name" value="HPT_dom_sf"/>
</dbReference>
<evidence type="ECO:0000313" key="17">
    <source>
        <dbReference type="EMBL" id="SPC21993.1"/>
    </source>
</evidence>
<keyword evidence="13" id="KW-0812">Transmembrane</keyword>
<evidence type="ECO:0000313" key="16">
    <source>
        <dbReference type="EMBL" id="QRQ90893.1"/>
    </source>
</evidence>
<keyword evidence="8" id="KW-0843">Virulence</keyword>
<dbReference type="EMBL" id="OGUS01000141">
    <property type="protein sequence ID" value="SPC21993.1"/>
    <property type="molecule type" value="Genomic_DNA"/>
</dbReference>
<dbReference type="EMBL" id="CP069811">
    <property type="protein sequence ID" value="QRQ90893.1"/>
    <property type="molecule type" value="Genomic_DNA"/>
</dbReference>
<dbReference type="CDD" id="cd00082">
    <property type="entry name" value="HisKA"/>
    <property type="match status" value="1"/>
</dbReference>
<feature type="domain" description="Histidine kinase" evidence="14">
    <location>
        <begin position="545"/>
        <end position="766"/>
    </location>
</feature>
<dbReference type="PROSITE" id="PS50110">
    <property type="entry name" value="RESPONSE_REGULATORY"/>
    <property type="match status" value="1"/>
</dbReference>
<dbReference type="Pfam" id="PF02518">
    <property type="entry name" value="HATPase_c"/>
    <property type="match status" value="1"/>
</dbReference>
<comment type="catalytic activity">
    <reaction evidence="1">
        <text>ATP + protein L-histidine = ADP + protein N-phospho-L-histidine.</text>
        <dbReference type="EC" id="2.7.13.3"/>
    </reaction>
</comment>
<dbReference type="Gene3D" id="3.40.50.2300">
    <property type="match status" value="1"/>
</dbReference>
<evidence type="ECO:0000313" key="18">
    <source>
        <dbReference type="Proteomes" id="UP000623307"/>
    </source>
</evidence>
<proteinExistence type="predicted"/>
<protein>
    <recommendedName>
        <fullName evidence="10">Virulence sensor protein BvgS</fullName>
        <ecNumber evidence="2">2.7.13.3</ecNumber>
    </recommendedName>
</protein>
<evidence type="ECO:0000256" key="4">
    <source>
        <dbReference type="ARBA" id="ARBA00022679"/>
    </source>
</evidence>
<dbReference type="PROSITE" id="PS50109">
    <property type="entry name" value="HIS_KIN"/>
    <property type="match status" value="1"/>
</dbReference>
<feature type="domain" description="Response regulatory" evidence="15">
    <location>
        <begin position="955"/>
        <end position="1069"/>
    </location>
</feature>
<dbReference type="RefSeq" id="WP_063239694.1">
    <property type="nucleotide sequence ID" value="NZ_CP069809.1"/>
</dbReference>
<accession>A0A375GPD8</accession>
<keyword evidence="13" id="KW-1133">Transmembrane helix</keyword>
<dbReference type="InterPro" id="IPR011006">
    <property type="entry name" value="CheY-like_superfamily"/>
</dbReference>